<name>A0A453PAI3_AEGTS</name>
<feature type="transmembrane region" description="Helical" evidence="1">
    <location>
        <begin position="20"/>
        <end position="37"/>
    </location>
</feature>
<keyword evidence="1" id="KW-1133">Transmembrane helix</keyword>
<evidence type="ECO:0000313" key="2">
    <source>
        <dbReference type="EnsemblPlants" id="AET6Gv20669900.3"/>
    </source>
</evidence>
<keyword evidence="3" id="KW-1185">Reference proteome</keyword>
<organism evidence="2 3">
    <name type="scientific">Aegilops tauschii subsp. strangulata</name>
    <name type="common">Goatgrass</name>
    <dbReference type="NCBI Taxonomy" id="200361"/>
    <lineage>
        <taxon>Eukaryota</taxon>
        <taxon>Viridiplantae</taxon>
        <taxon>Streptophyta</taxon>
        <taxon>Embryophyta</taxon>
        <taxon>Tracheophyta</taxon>
        <taxon>Spermatophyta</taxon>
        <taxon>Magnoliopsida</taxon>
        <taxon>Liliopsida</taxon>
        <taxon>Poales</taxon>
        <taxon>Poaceae</taxon>
        <taxon>BOP clade</taxon>
        <taxon>Pooideae</taxon>
        <taxon>Triticodae</taxon>
        <taxon>Triticeae</taxon>
        <taxon>Triticinae</taxon>
        <taxon>Aegilops</taxon>
    </lineage>
</organism>
<reference evidence="2" key="4">
    <citation type="submission" date="2019-03" db="UniProtKB">
        <authorList>
            <consortium name="EnsemblPlants"/>
        </authorList>
    </citation>
    <scope>IDENTIFICATION</scope>
</reference>
<proteinExistence type="predicted"/>
<keyword evidence="1" id="KW-0472">Membrane</keyword>
<feature type="transmembrane region" description="Helical" evidence="1">
    <location>
        <begin position="49"/>
        <end position="69"/>
    </location>
</feature>
<dbReference type="Gramene" id="AET6Gv20669900.3">
    <property type="protein sequence ID" value="AET6Gv20669900.3"/>
    <property type="gene ID" value="AET6Gv20669900"/>
</dbReference>
<reference evidence="2" key="5">
    <citation type="journal article" date="2021" name="G3 (Bethesda)">
        <title>Aegilops tauschii genome assembly Aet v5.0 features greater sequence contiguity and improved annotation.</title>
        <authorList>
            <person name="Wang L."/>
            <person name="Zhu T."/>
            <person name="Rodriguez J.C."/>
            <person name="Deal K.R."/>
            <person name="Dubcovsky J."/>
            <person name="McGuire P.E."/>
            <person name="Lux T."/>
            <person name="Spannagl M."/>
            <person name="Mayer K.F.X."/>
            <person name="Baldrich P."/>
            <person name="Meyers B.C."/>
            <person name="Huo N."/>
            <person name="Gu Y.Q."/>
            <person name="Zhou H."/>
            <person name="Devos K.M."/>
            <person name="Bennetzen J.L."/>
            <person name="Unver T."/>
            <person name="Budak H."/>
            <person name="Gulick P.J."/>
            <person name="Galiba G."/>
            <person name="Kalapos B."/>
            <person name="Nelson D.R."/>
            <person name="Li P."/>
            <person name="You F.M."/>
            <person name="Luo M.C."/>
            <person name="Dvorak J."/>
        </authorList>
    </citation>
    <scope>NUCLEOTIDE SEQUENCE [LARGE SCALE GENOMIC DNA]</scope>
    <source>
        <strain evidence="2">cv. AL8/78</strain>
    </source>
</reference>
<reference evidence="3" key="2">
    <citation type="journal article" date="2017" name="Nat. Plants">
        <title>The Aegilops tauschii genome reveals multiple impacts of transposons.</title>
        <authorList>
            <person name="Zhao G."/>
            <person name="Zou C."/>
            <person name="Li K."/>
            <person name="Wang K."/>
            <person name="Li T."/>
            <person name="Gao L."/>
            <person name="Zhang X."/>
            <person name="Wang H."/>
            <person name="Yang Z."/>
            <person name="Liu X."/>
            <person name="Jiang W."/>
            <person name="Mao L."/>
            <person name="Kong X."/>
            <person name="Jiao Y."/>
            <person name="Jia J."/>
        </authorList>
    </citation>
    <scope>NUCLEOTIDE SEQUENCE [LARGE SCALE GENOMIC DNA]</scope>
    <source>
        <strain evidence="3">cv. AL8/78</strain>
    </source>
</reference>
<evidence type="ECO:0000313" key="3">
    <source>
        <dbReference type="Proteomes" id="UP000015105"/>
    </source>
</evidence>
<reference evidence="3" key="1">
    <citation type="journal article" date="2014" name="Science">
        <title>Ancient hybridizations among the ancestral genomes of bread wheat.</title>
        <authorList>
            <consortium name="International Wheat Genome Sequencing Consortium,"/>
            <person name="Marcussen T."/>
            <person name="Sandve S.R."/>
            <person name="Heier L."/>
            <person name="Spannagl M."/>
            <person name="Pfeifer M."/>
            <person name="Jakobsen K.S."/>
            <person name="Wulff B.B."/>
            <person name="Steuernagel B."/>
            <person name="Mayer K.F."/>
            <person name="Olsen O.A."/>
        </authorList>
    </citation>
    <scope>NUCLEOTIDE SEQUENCE [LARGE SCALE GENOMIC DNA]</scope>
    <source>
        <strain evidence="3">cv. AL8/78</strain>
    </source>
</reference>
<sequence length="96" mass="10911">PMFYGLKMGLLPSIKRALKMSLQVFLLSLVLILFLPRQFRMGGSIGSQIITQIAIFIVTTGVSFCWEISHHFVQVCCCAHKKMQFYSTSELCCCRD</sequence>
<protein>
    <submittedName>
        <fullName evidence="2">Uncharacterized protein</fullName>
    </submittedName>
</protein>
<dbReference type="EnsemblPlants" id="AET6Gv20669900.3">
    <property type="protein sequence ID" value="AET6Gv20669900.3"/>
    <property type="gene ID" value="AET6Gv20669900"/>
</dbReference>
<dbReference type="AlphaFoldDB" id="A0A453PAI3"/>
<keyword evidence="1" id="KW-0812">Transmembrane</keyword>
<dbReference type="Proteomes" id="UP000015105">
    <property type="component" value="Chromosome 6D"/>
</dbReference>
<evidence type="ECO:0000256" key="1">
    <source>
        <dbReference type="SAM" id="Phobius"/>
    </source>
</evidence>
<reference evidence="2" key="3">
    <citation type="journal article" date="2017" name="Nature">
        <title>Genome sequence of the progenitor of the wheat D genome Aegilops tauschii.</title>
        <authorList>
            <person name="Luo M.C."/>
            <person name="Gu Y.Q."/>
            <person name="Puiu D."/>
            <person name="Wang H."/>
            <person name="Twardziok S.O."/>
            <person name="Deal K.R."/>
            <person name="Huo N."/>
            <person name="Zhu T."/>
            <person name="Wang L."/>
            <person name="Wang Y."/>
            <person name="McGuire P.E."/>
            <person name="Liu S."/>
            <person name="Long H."/>
            <person name="Ramasamy R.K."/>
            <person name="Rodriguez J.C."/>
            <person name="Van S.L."/>
            <person name="Yuan L."/>
            <person name="Wang Z."/>
            <person name="Xia Z."/>
            <person name="Xiao L."/>
            <person name="Anderson O.D."/>
            <person name="Ouyang S."/>
            <person name="Liang Y."/>
            <person name="Zimin A.V."/>
            <person name="Pertea G."/>
            <person name="Qi P."/>
            <person name="Bennetzen J.L."/>
            <person name="Dai X."/>
            <person name="Dawson M.W."/>
            <person name="Muller H.G."/>
            <person name="Kugler K."/>
            <person name="Rivarola-Duarte L."/>
            <person name="Spannagl M."/>
            <person name="Mayer K.F.X."/>
            <person name="Lu F.H."/>
            <person name="Bevan M.W."/>
            <person name="Leroy P."/>
            <person name="Li P."/>
            <person name="You F.M."/>
            <person name="Sun Q."/>
            <person name="Liu Z."/>
            <person name="Lyons E."/>
            <person name="Wicker T."/>
            <person name="Salzberg S.L."/>
            <person name="Devos K.M."/>
            <person name="Dvorak J."/>
        </authorList>
    </citation>
    <scope>NUCLEOTIDE SEQUENCE [LARGE SCALE GENOMIC DNA]</scope>
    <source>
        <strain evidence="2">cv. AL8/78</strain>
    </source>
</reference>
<accession>A0A453PAI3</accession>